<dbReference type="GO" id="GO:0008076">
    <property type="term" value="C:voltage-gated potassium channel complex"/>
    <property type="evidence" value="ECO:0007669"/>
    <property type="project" value="InterPro"/>
</dbReference>
<dbReference type="GO" id="GO:0051260">
    <property type="term" value="P:protein homooligomerization"/>
    <property type="evidence" value="ECO:0007669"/>
    <property type="project" value="InterPro"/>
</dbReference>
<keyword evidence="3" id="KW-0812">Transmembrane</keyword>
<evidence type="ECO:0000256" key="7">
    <source>
        <dbReference type="ARBA" id="ARBA00023303"/>
    </source>
</evidence>
<evidence type="ECO:0000313" key="9">
    <source>
        <dbReference type="EMBL" id="AAW27338.1"/>
    </source>
</evidence>
<dbReference type="GO" id="GO:0005251">
    <property type="term" value="F:delayed rectifier potassium channel activity"/>
    <property type="evidence" value="ECO:0007669"/>
    <property type="project" value="TreeGrafter"/>
</dbReference>
<dbReference type="AlphaFoldDB" id="Q5DA18"/>
<keyword evidence="5" id="KW-0406">Ion transport</keyword>
<dbReference type="PRINTS" id="PR01496">
    <property type="entry name" value="SHAKERCHANEL"/>
</dbReference>
<dbReference type="PANTHER" id="PTHR11537">
    <property type="entry name" value="VOLTAGE-GATED POTASSIUM CHANNEL"/>
    <property type="match status" value="1"/>
</dbReference>
<dbReference type="SMART" id="SM00225">
    <property type="entry name" value="BTB"/>
    <property type="match status" value="1"/>
</dbReference>
<dbReference type="PRINTS" id="PR00169">
    <property type="entry name" value="KCHANNEL"/>
</dbReference>
<name>Q5DA18_SCHJA</name>
<dbReference type="InterPro" id="IPR003131">
    <property type="entry name" value="T1-type_BTB"/>
</dbReference>
<evidence type="ECO:0000256" key="5">
    <source>
        <dbReference type="ARBA" id="ARBA00023065"/>
    </source>
</evidence>
<evidence type="ECO:0000256" key="6">
    <source>
        <dbReference type="ARBA" id="ARBA00023136"/>
    </source>
</evidence>
<evidence type="ECO:0000256" key="4">
    <source>
        <dbReference type="ARBA" id="ARBA00022989"/>
    </source>
</evidence>
<dbReference type="EMBL" id="AY815606">
    <property type="protein sequence ID" value="AAW27338.1"/>
    <property type="molecule type" value="mRNA"/>
</dbReference>
<dbReference type="InterPro" id="IPR003972">
    <property type="entry name" value="K_chnl_volt-dep_Kv1"/>
</dbReference>
<evidence type="ECO:0000256" key="1">
    <source>
        <dbReference type="ARBA" id="ARBA00004141"/>
    </source>
</evidence>
<keyword evidence="6" id="KW-0472">Membrane</keyword>
<dbReference type="Gene3D" id="3.30.710.10">
    <property type="entry name" value="Potassium Channel Kv1.1, Chain A"/>
    <property type="match status" value="1"/>
</dbReference>
<dbReference type="Gene3D" id="1.20.120.350">
    <property type="entry name" value="Voltage-gated potassium channels. Chain C"/>
    <property type="match status" value="1"/>
</dbReference>
<reference evidence="9" key="1">
    <citation type="submission" date="2004-11" db="EMBL/GenBank/DDBJ databases">
        <title>The full-length cDNA sequences of Schistosoma japonicum genes.</title>
        <authorList>
            <person name="Han Z."/>
        </authorList>
    </citation>
    <scope>NUCLEOTIDE SEQUENCE</scope>
</reference>
<organism evidence="9">
    <name type="scientific">Schistosoma japonicum</name>
    <name type="common">Blood fluke</name>
    <dbReference type="NCBI Taxonomy" id="6182"/>
    <lineage>
        <taxon>Eukaryota</taxon>
        <taxon>Metazoa</taxon>
        <taxon>Spiralia</taxon>
        <taxon>Lophotrochozoa</taxon>
        <taxon>Platyhelminthes</taxon>
        <taxon>Trematoda</taxon>
        <taxon>Digenea</taxon>
        <taxon>Strigeidida</taxon>
        <taxon>Schistosomatoidea</taxon>
        <taxon>Schistosomatidae</taxon>
        <taxon>Schistosoma</taxon>
    </lineage>
</organism>
<sequence>MSTVSRTTSTLLLPHEELAYCNRKIDRNLEEETGINQLTSDEIFRSDIETERLVINVSGLRFETQVQTVNQFPDTLLGNPNKRNHYYDPLRNEYFFDRNRSSFDGILYFYQSGGRLRRPVNVPIDVFNEEIKFYELGDEALAKYREEEGFIKEEPKILPRNRFQRQVWLLFEYPESSLAARILAIGSVFGILLSL</sequence>
<keyword evidence="7" id="KW-0407">Ion channel</keyword>
<evidence type="ECO:0000256" key="2">
    <source>
        <dbReference type="ARBA" id="ARBA00022448"/>
    </source>
</evidence>
<evidence type="ECO:0000259" key="8">
    <source>
        <dbReference type="SMART" id="SM00225"/>
    </source>
</evidence>
<dbReference type="InterPro" id="IPR000210">
    <property type="entry name" value="BTB/POZ_dom"/>
</dbReference>
<dbReference type="Pfam" id="PF02214">
    <property type="entry name" value="BTB_2"/>
    <property type="match status" value="1"/>
</dbReference>
<dbReference type="InterPro" id="IPR027359">
    <property type="entry name" value="Volt_channel_dom_sf"/>
</dbReference>
<accession>Q5DA18</accession>
<keyword evidence="2" id="KW-0813">Transport</keyword>
<reference evidence="9" key="2">
    <citation type="journal article" date="2006" name="PLoS Pathog.">
        <title>New perspectives on host-parasite interplay by comparative transcriptomic and proteomic analyses of Schistosoma japonicum.</title>
        <authorList>
            <person name="Liu F."/>
            <person name="Lu J."/>
            <person name="Hu W."/>
            <person name="Wang S.Y."/>
            <person name="Cui S.J."/>
            <person name="Chi M."/>
            <person name="Yan Q."/>
            <person name="Wang X.R."/>
            <person name="Song H.D."/>
            <person name="Xu X.N."/>
            <person name="Wang J.J."/>
            <person name="Zhang X.L."/>
            <person name="Zhang X."/>
            <person name="Wang Z.Q."/>
            <person name="Xue C.L."/>
            <person name="Brindley P.J."/>
            <person name="McManus D.P."/>
            <person name="Yang P.Y."/>
            <person name="Feng Z."/>
            <person name="Chen Z."/>
            <person name="Han Z.G."/>
        </authorList>
    </citation>
    <scope>NUCLEOTIDE SEQUENCE</scope>
</reference>
<dbReference type="SUPFAM" id="SSF54695">
    <property type="entry name" value="POZ domain"/>
    <property type="match status" value="1"/>
</dbReference>
<evidence type="ECO:0000256" key="3">
    <source>
        <dbReference type="ARBA" id="ARBA00022692"/>
    </source>
</evidence>
<dbReference type="InterPro" id="IPR011333">
    <property type="entry name" value="SKP1/BTB/POZ_sf"/>
</dbReference>
<dbReference type="PANTHER" id="PTHR11537:SF113">
    <property type="entry name" value="POTASSIUM VOLTAGE-GATED CHANNEL PROTEIN SHAKER"/>
    <property type="match status" value="1"/>
</dbReference>
<dbReference type="FunFam" id="3.30.710.10:FF:000053">
    <property type="entry name" value="potassium voltage-gated channel subfamily A member 4"/>
    <property type="match status" value="1"/>
</dbReference>
<protein>
    <submittedName>
        <fullName evidence="9">SJCHGC03130 protein</fullName>
    </submittedName>
</protein>
<dbReference type="GO" id="GO:0001508">
    <property type="term" value="P:action potential"/>
    <property type="evidence" value="ECO:0007669"/>
    <property type="project" value="TreeGrafter"/>
</dbReference>
<feature type="domain" description="BTB" evidence="8">
    <location>
        <begin position="51"/>
        <end position="151"/>
    </location>
</feature>
<dbReference type="InterPro" id="IPR028325">
    <property type="entry name" value="VG_K_chnl"/>
</dbReference>
<comment type="subcellular location">
    <subcellularLocation>
        <location evidence="1">Membrane</location>
        <topology evidence="1">Multi-pass membrane protein</topology>
    </subcellularLocation>
</comment>
<keyword evidence="4" id="KW-1133">Transmembrane helix</keyword>
<proteinExistence type="evidence at transcript level"/>